<evidence type="ECO:0000256" key="1">
    <source>
        <dbReference type="ARBA" id="ARBA00022603"/>
    </source>
</evidence>
<protein>
    <recommendedName>
        <fullName evidence="8">S-adenosyl-L-methionine-dependent methyltransferase</fullName>
    </recommendedName>
</protein>
<dbReference type="InterPro" id="IPR036390">
    <property type="entry name" value="WH_DNA-bd_sf"/>
</dbReference>
<dbReference type="GO" id="GO:0046983">
    <property type="term" value="F:protein dimerization activity"/>
    <property type="evidence" value="ECO:0007669"/>
    <property type="project" value="InterPro"/>
</dbReference>
<dbReference type="InterPro" id="IPR001077">
    <property type="entry name" value="COMT_C"/>
</dbReference>
<evidence type="ECO:0000259" key="4">
    <source>
        <dbReference type="Pfam" id="PF00891"/>
    </source>
</evidence>
<dbReference type="PROSITE" id="PS51683">
    <property type="entry name" value="SAM_OMT_II"/>
    <property type="match status" value="1"/>
</dbReference>
<feature type="domain" description="O-methyltransferase C-terminal" evidence="4">
    <location>
        <begin position="257"/>
        <end position="433"/>
    </location>
</feature>
<dbReference type="GO" id="GO:0032259">
    <property type="term" value="P:methylation"/>
    <property type="evidence" value="ECO:0007669"/>
    <property type="project" value="UniProtKB-KW"/>
</dbReference>
<dbReference type="Pfam" id="PF00891">
    <property type="entry name" value="Methyltransf_2"/>
    <property type="match status" value="1"/>
</dbReference>
<dbReference type="OrthoDB" id="1606438at2759"/>
<dbReference type="SUPFAM" id="SSF46785">
    <property type="entry name" value="Winged helix' DNA-binding domain"/>
    <property type="match status" value="1"/>
</dbReference>
<evidence type="ECO:0000259" key="5">
    <source>
        <dbReference type="Pfam" id="PF08100"/>
    </source>
</evidence>
<dbReference type="Gene3D" id="1.10.10.10">
    <property type="entry name" value="Winged helix-like DNA-binding domain superfamily/Winged helix DNA-binding domain"/>
    <property type="match status" value="1"/>
</dbReference>
<evidence type="ECO:0000256" key="2">
    <source>
        <dbReference type="ARBA" id="ARBA00022679"/>
    </source>
</evidence>
<dbReference type="EMBL" id="JAACJP010000014">
    <property type="protein sequence ID" value="KAF5380189.1"/>
    <property type="molecule type" value="Genomic_DNA"/>
</dbReference>
<dbReference type="InterPro" id="IPR029063">
    <property type="entry name" value="SAM-dependent_MTases_sf"/>
</dbReference>
<keyword evidence="3" id="KW-0949">S-adenosyl-L-methionine</keyword>
<dbReference type="PANTHER" id="PTHR43712">
    <property type="entry name" value="PUTATIVE (AFU_ORTHOLOGUE AFUA_4G14580)-RELATED"/>
    <property type="match status" value="1"/>
</dbReference>
<dbReference type="InterPro" id="IPR012967">
    <property type="entry name" value="COMT_dimerisation"/>
</dbReference>
<keyword evidence="7" id="KW-1185">Reference proteome</keyword>
<name>A0A8H5HBF0_9AGAR</name>
<dbReference type="InterPro" id="IPR036388">
    <property type="entry name" value="WH-like_DNA-bd_sf"/>
</dbReference>
<evidence type="ECO:0000313" key="7">
    <source>
        <dbReference type="Proteomes" id="UP000565441"/>
    </source>
</evidence>
<keyword evidence="2" id="KW-0808">Transferase</keyword>
<dbReference type="AlphaFoldDB" id="A0A8H5HBF0"/>
<dbReference type="SUPFAM" id="SSF53335">
    <property type="entry name" value="S-adenosyl-L-methionine-dependent methyltransferases"/>
    <property type="match status" value="1"/>
</dbReference>
<evidence type="ECO:0008006" key="8">
    <source>
        <dbReference type="Google" id="ProtNLM"/>
    </source>
</evidence>
<evidence type="ECO:0000313" key="6">
    <source>
        <dbReference type="EMBL" id="KAF5380189.1"/>
    </source>
</evidence>
<dbReference type="Pfam" id="PF08100">
    <property type="entry name" value="Dimerisation"/>
    <property type="match status" value="1"/>
</dbReference>
<accession>A0A8H5HBF0</accession>
<organism evidence="6 7">
    <name type="scientific">Tricholomella constricta</name>
    <dbReference type="NCBI Taxonomy" id="117010"/>
    <lineage>
        <taxon>Eukaryota</taxon>
        <taxon>Fungi</taxon>
        <taxon>Dikarya</taxon>
        <taxon>Basidiomycota</taxon>
        <taxon>Agaricomycotina</taxon>
        <taxon>Agaricomycetes</taxon>
        <taxon>Agaricomycetidae</taxon>
        <taxon>Agaricales</taxon>
        <taxon>Tricholomatineae</taxon>
        <taxon>Lyophyllaceae</taxon>
        <taxon>Tricholomella</taxon>
    </lineage>
</organism>
<reference evidence="6 7" key="1">
    <citation type="journal article" date="2020" name="ISME J.">
        <title>Uncovering the hidden diversity of litter-decomposition mechanisms in mushroom-forming fungi.</title>
        <authorList>
            <person name="Floudas D."/>
            <person name="Bentzer J."/>
            <person name="Ahren D."/>
            <person name="Johansson T."/>
            <person name="Persson P."/>
            <person name="Tunlid A."/>
        </authorList>
    </citation>
    <scope>NUCLEOTIDE SEQUENCE [LARGE SCALE GENOMIC DNA]</scope>
    <source>
        <strain evidence="6 7">CBS 661.87</strain>
    </source>
</reference>
<dbReference type="GO" id="GO:0008171">
    <property type="term" value="F:O-methyltransferase activity"/>
    <property type="evidence" value="ECO:0007669"/>
    <property type="project" value="InterPro"/>
</dbReference>
<keyword evidence="1" id="KW-0489">Methyltransferase</keyword>
<gene>
    <name evidence="6" type="ORF">D9615_006186</name>
</gene>
<dbReference type="Gene3D" id="3.40.50.150">
    <property type="entry name" value="Vaccinia Virus protein VP39"/>
    <property type="match status" value="1"/>
</dbReference>
<sequence>MASSPSSHGQVSALVALITNAAKVIEAHYAESSRPVVPSLDDLTPHPLDSELSPPKLRDSIQILEGACAQLSATVARPNHTMLNRFMQIYEPGCLHVALTFKVADILELKPPGMHISELSEKAGINGEKLGRVLRLLASKHIFREVSKDVFANNRLSLQLLSTNPLSSLGLHFTDENNKATTLLPDVLADPEWGDSQAAENTAWNKSTGYTGNLFGWFEGATPEGAKQGARFGLGMIGWGSATEAGAVVTGFPWERLAPGATVCDVGGGIGNMTLQLAKAYPKLRLKLQDLPDRIIQAQSEVWPKECPEAIAENRIEFKALDFFAGPPIKGCDVYYLKNILHDWPTKECIKILRNVREAMTPDSRVLIHEYIIQHADRMKDAESAFAQAPEPLLPNYGVGRIRQYNLDMDMMVMLNSKERTLEEFISIAEDAGLGFVKLWHLGELGVVEFRLA</sequence>
<proteinExistence type="predicted"/>
<dbReference type="InterPro" id="IPR016461">
    <property type="entry name" value="COMT-like"/>
</dbReference>
<comment type="caution">
    <text evidence="6">The sequence shown here is derived from an EMBL/GenBank/DDBJ whole genome shotgun (WGS) entry which is preliminary data.</text>
</comment>
<evidence type="ECO:0000256" key="3">
    <source>
        <dbReference type="ARBA" id="ARBA00022691"/>
    </source>
</evidence>
<feature type="domain" description="O-methyltransferase dimerisation" evidence="5">
    <location>
        <begin position="90"/>
        <end position="161"/>
    </location>
</feature>
<dbReference type="PANTHER" id="PTHR43712:SF2">
    <property type="entry name" value="O-METHYLTRANSFERASE CICE"/>
    <property type="match status" value="1"/>
</dbReference>
<dbReference type="Proteomes" id="UP000565441">
    <property type="component" value="Unassembled WGS sequence"/>
</dbReference>